<comment type="caution">
    <text evidence="5">The sequence shown here is derived from an EMBL/GenBank/DDBJ whole genome shotgun (WGS) entry which is preliminary data.</text>
</comment>
<evidence type="ECO:0000256" key="1">
    <source>
        <dbReference type="ARBA" id="ARBA00023125"/>
    </source>
</evidence>
<feature type="domain" description="HTH tetR-type" evidence="4">
    <location>
        <begin position="17"/>
        <end position="77"/>
    </location>
</feature>
<keyword evidence="1 2" id="KW-0238">DNA-binding</keyword>
<dbReference type="EMBL" id="RCZG01000026">
    <property type="protein sequence ID" value="TPG25576.1"/>
    <property type="molecule type" value="Genomic_DNA"/>
</dbReference>
<dbReference type="Proteomes" id="UP000320095">
    <property type="component" value="Unassembled WGS sequence"/>
</dbReference>
<dbReference type="Pfam" id="PF00440">
    <property type="entry name" value="TetR_N"/>
    <property type="match status" value="1"/>
</dbReference>
<dbReference type="Gene3D" id="1.10.357.10">
    <property type="entry name" value="Tetracycline Repressor, domain 2"/>
    <property type="match status" value="1"/>
</dbReference>
<dbReference type="AlphaFoldDB" id="A0A502DN89"/>
<dbReference type="PROSITE" id="PS50977">
    <property type="entry name" value="HTH_TETR_2"/>
    <property type="match status" value="1"/>
</dbReference>
<keyword evidence="6" id="KW-1185">Reference proteome</keyword>
<dbReference type="PANTHER" id="PTHR30055">
    <property type="entry name" value="HTH-TYPE TRANSCRIPTIONAL REGULATOR RUTR"/>
    <property type="match status" value="1"/>
</dbReference>
<evidence type="ECO:0000313" key="6">
    <source>
        <dbReference type="Proteomes" id="UP000320095"/>
    </source>
</evidence>
<sequence>MTNVTAGLEASQDPRVGRTRAHVLGHARRLLSAEGPDAVTYSELAARARVTRQTLYRHWPTREALYVDLVLEQSMNGLPDDSGTPEQIVGRFLCRLRDDMDDPAQAGPLVALIGLADHEPTSHSALRQLVISVCDALNALLEPSGHRVSPDDYARLCGPVIFQRFIAREPVTDQFLGMLVATWAAGAPHAADQPTESPSSTRGTPQQEGQ</sequence>
<evidence type="ECO:0000259" key="4">
    <source>
        <dbReference type="PROSITE" id="PS50977"/>
    </source>
</evidence>
<organism evidence="5 6">
    <name type="scientific">Mycolicibacterium hodleri</name>
    <dbReference type="NCBI Taxonomy" id="49897"/>
    <lineage>
        <taxon>Bacteria</taxon>
        <taxon>Bacillati</taxon>
        <taxon>Actinomycetota</taxon>
        <taxon>Actinomycetes</taxon>
        <taxon>Mycobacteriales</taxon>
        <taxon>Mycobacteriaceae</taxon>
        <taxon>Mycolicibacterium</taxon>
    </lineage>
</organism>
<dbReference type="GO" id="GO:0003700">
    <property type="term" value="F:DNA-binding transcription factor activity"/>
    <property type="evidence" value="ECO:0007669"/>
    <property type="project" value="TreeGrafter"/>
</dbReference>
<dbReference type="InterPro" id="IPR050109">
    <property type="entry name" value="HTH-type_TetR-like_transc_reg"/>
</dbReference>
<dbReference type="InterPro" id="IPR009057">
    <property type="entry name" value="Homeodomain-like_sf"/>
</dbReference>
<dbReference type="RefSeq" id="WP_140699932.1">
    <property type="nucleotide sequence ID" value="NZ_RCZG01000026.1"/>
</dbReference>
<name>A0A502DN89_9MYCO</name>
<dbReference type="PANTHER" id="PTHR30055:SF226">
    <property type="entry name" value="HTH-TYPE TRANSCRIPTIONAL REGULATOR PKSA"/>
    <property type="match status" value="1"/>
</dbReference>
<feature type="region of interest" description="Disordered" evidence="3">
    <location>
        <begin position="189"/>
        <end position="210"/>
    </location>
</feature>
<evidence type="ECO:0000256" key="2">
    <source>
        <dbReference type="PROSITE-ProRule" id="PRU00335"/>
    </source>
</evidence>
<feature type="DNA-binding region" description="H-T-H motif" evidence="2">
    <location>
        <begin position="40"/>
        <end position="59"/>
    </location>
</feature>
<dbReference type="PRINTS" id="PR00455">
    <property type="entry name" value="HTHTETR"/>
</dbReference>
<evidence type="ECO:0000256" key="3">
    <source>
        <dbReference type="SAM" id="MobiDB-lite"/>
    </source>
</evidence>
<dbReference type="GO" id="GO:0000976">
    <property type="term" value="F:transcription cis-regulatory region binding"/>
    <property type="evidence" value="ECO:0007669"/>
    <property type="project" value="TreeGrafter"/>
</dbReference>
<gene>
    <name evidence="5" type="ORF">EAH80_30130</name>
</gene>
<dbReference type="OrthoDB" id="9796019at2"/>
<feature type="compositionally biased region" description="Polar residues" evidence="3">
    <location>
        <begin position="194"/>
        <end position="210"/>
    </location>
</feature>
<protein>
    <submittedName>
        <fullName evidence="5">TetR/AcrR family transcriptional regulator</fullName>
    </submittedName>
</protein>
<evidence type="ECO:0000313" key="5">
    <source>
        <dbReference type="EMBL" id="TPG25576.1"/>
    </source>
</evidence>
<dbReference type="InterPro" id="IPR001647">
    <property type="entry name" value="HTH_TetR"/>
</dbReference>
<proteinExistence type="predicted"/>
<accession>A0A502DN89</accession>
<dbReference type="SUPFAM" id="SSF46689">
    <property type="entry name" value="Homeodomain-like"/>
    <property type="match status" value="1"/>
</dbReference>
<reference evidence="5 6" key="1">
    <citation type="journal article" date="2019" name="Environ. Microbiol.">
        <title>Species interactions and distinct microbial communities in high Arctic permafrost affected cryosols are associated with the CH4 and CO2 gas fluxes.</title>
        <authorList>
            <person name="Altshuler I."/>
            <person name="Hamel J."/>
            <person name="Turney S."/>
            <person name="Magnuson E."/>
            <person name="Levesque R."/>
            <person name="Greer C."/>
            <person name="Whyte L.G."/>
        </authorList>
    </citation>
    <scope>NUCLEOTIDE SEQUENCE [LARGE SCALE GENOMIC DNA]</scope>
    <source>
        <strain evidence="5 6">S5.20</strain>
    </source>
</reference>